<evidence type="ECO:0000313" key="2">
    <source>
        <dbReference type="EMBL" id="GGB32826.1"/>
    </source>
</evidence>
<reference evidence="2" key="2">
    <citation type="submission" date="2020-09" db="EMBL/GenBank/DDBJ databases">
        <authorList>
            <person name="Sun Q."/>
            <person name="Zhou Y."/>
        </authorList>
    </citation>
    <scope>NUCLEOTIDE SEQUENCE</scope>
    <source>
        <strain evidence="2">CGMCC 1.15085</strain>
    </source>
</reference>
<dbReference type="InterPro" id="IPR006311">
    <property type="entry name" value="TAT_signal"/>
</dbReference>
<dbReference type="Proteomes" id="UP000636793">
    <property type="component" value="Unassembled WGS sequence"/>
</dbReference>
<dbReference type="EMBL" id="BMHI01000004">
    <property type="protein sequence ID" value="GGB32826.1"/>
    <property type="molecule type" value="Genomic_DNA"/>
</dbReference>
<accession>A0A916WVA2</accession>
<organism evidence="2 3">
    <name type="scientific">Flexivirga endophytica</name>
    <dbReference type="NCBI Taxonomy" id="1849103"/>
    <lineage>
        <taxon>Bacteria</taxon>
        <taxon>Bacillati</taxon>
        <taxon>Actinomycetota</taxon>
        <taxon>Actinomycetes</taxon>
        <taxon>Micrococcales</taxon>
        <taxon>Dermacoccaceae</taxon>
        <taxon>Flexivirga</taxon>
    </lineage>
</organism>
<gene>
    <name evidence="2" type="ORF">GCM10011492_24260</name>
</gene>
<dbReference type="PROSITE" id="PS51318">
    <property type="entry name" value="TAT"/>
    <property type="match status" value="1"/>
</dbReference>
<reference evidence="2" key="1">
    <citation type="journal article" date="2014" name="Int. J. Syst. Evol. Microbiol.">
        <title>Complete genome sequence of Corynebacterium casei LMG S-19264T (=DSM 44701T), isolated from a smear-ripened cheese.</title>
        <authorList>
            <consortium name="US DOE Joint Genome Institute (JGI-PGF)"/>
            <person name="Walter F."/>
            <person name="Albersmeier A."/>
            <person name="Kalinowski J."/>
            <person name="Ruckert C."/>
        </authorList>
    </citation>
    <scope>NUCLEOTIDE SEQUENCE</scope>
    <source>
        <strain evidence="2">CGMCC 1.15085</strain>
    </source>
</reference>
<dbReference type="RefSeq" id="WP_188837312.1">
    <property type="nucleotide sequence ID" value="NZ_BMHI01000004.1"/>
</dbReference>
<sequence length="135" mass="13658">MSKPVAGRRNVLRSAAWSVPVVAFAAAAPAASASTPASLVIFSSVSAYYASEGDGAYNVHASAAGTLTSGNWPSGTTMVFVFDGQQLPTTFTLGANTIRGSRVLLVFGKPWTTCAAAVYANGTLLGQSAPVTITG</sequence>
<feature type="chain" id="PRO_5039565258" evidence="1">
    <location>
        <begin position="34"/>
        <end position="135"/>
    </location>
</feature>
<evidence type="ECO:0000313" key="3">
    <source>
        <dbReference type="Proteomes" id="UP000636793"/>
    </source>
</evidence>
<protein>
    <submittedName>
        <fullName evidence="2">Uncharacterized protein</fullName>
    </submittedName>
</protein>
<keyword evidence="3" id="KW-1185">Reference proteome</keyword>
<name>A0A916WVA2_9MICO</name>
<evidence type="ECO:0000256" key="1">
    <source>
        <dbReference type="SAM" id="SignalP"/>
    </source>
</evidence>
<keyword evidence="1" id="KW-0732">Signal</keyword>
<comment type="caution">
    <text evidence="2">The sequence shown here is derived from an EMBL/GenBank/DDBJ whole genome shotgun (WGS) entry which is preliminary data.</text>
</comment>
<feature type="signal peptide" evidence="1">
    <location>
        <begin position="1"/>
        <end position="33"/>
    </location>
</feature>
<dbReference type="AlphaFoldDB" id="A0A916WVA2"/>
<proteinExistence type="predicted"/>